<proteinExistence type="predicted"/>
<name>A0AAU7DUF9_9MICO</name>
<gene>
    <name evidence="2" type="ORF">V5R04_10755</name>
</gene>
<sequence length="192" mass="21145">MSIGQHRLAVAVAVGSALALVGCAAAQESPIAQEYREMSFKYESFVEEAQKVADCVEQSTGFVVDVGRDGSLGASTESIPNAQMDLVFEEIDRCQGYPNLEPELQFSDEALGRLYDLQLEARKCFIGEGYTITEPPSKATFIDTFQSDDQFWNLGMELALVHKLSPDEQMDLKEKCADPLDFLDELSEIGAD</sequence>
<reference evidence="2" key="1">
    <citation type="submission" date="2024-02" db="EMBL/GenBank/DDBJ databases">
        <title>Tomenella chthoni gen. nov. sp. nov., a member of the family Jonesiaceae isolated from bat guano.</title>
        <authorList>
            <person name="Miller S.L."/>
            <person name="King J."/>
            <person name="Sankaranarayanan K."/>
            <person name="Lawson P.A."/>
        </authorList>
    </citation>
    <scope>NUCLEOTIDE SEQUENCE</scope>
    <source>
        <strain evidence="2">BS-20</strain>
    </source>
</reference>
<evidence type="ECO:0000313" key="2">
    <source>
        <dbReference type="EMBL" id="XBH20705.1"/>
    </source>
</evidence>
<organism evidence="2">
    <name type="scientific">Jonesiaceae bacterium BS-20</name>
    <dbReference type="NCBI Taxonomy" id="3120821"/>
    <lineage>
        <taxon>Bacteria</taxon>
        <taxon>Bacillati</taxon>
        <taxon>Actinomycetota</taxon>
        <taxon>Actinomycetes</taxon>
        <taxon>Micrococcales</taxon>
        <taxon>Jonesiaceae</taxon>
    </lineage>
</organism>
<keyword evidence="1" id="KW-0732">Signal</keyword>
<evidence type="ECO:0008006" key="3">
    <source>
        <dbReference type="Google" id="ProtNLM"/>
    </source>
</evidence>
<feature type="signal peptide" evidence="1">
    <location>
        <begin position="1"/>
        <end position="26"/>
    </location>
</feature>
<dbReference type="EMBL" id="CP146203">
    <property type="protein sequence ID" value="XBH20705.1"/>
    <property type="molecule type" value="Genomic_DNA"/>
</dbReference>
<feature type="chain" id="PRO_5043403135" description="Lipoprotein" evidence="1">
    <location>
        <begin position="27"/>
        <end position="192"/>
    </location>
</feature>
<protein>
    <recommendedName>
        <fullName evidence="3">Lipoprotein</fullName>
    </recommendedName>
</protein>
<accession>A0AAU7DUF9</accession>
<evidence type="ECO:0000256" key="1">
    <source>
        <dbReference type="SAM" id="SignalP"/>
    </source>
</evidence>
<dbReference type="PROSITE" id="PS51257">
    <property type="entry name" value="PROKAR_LIPOPROTEIN"/>
    <property type="match status" value="1"/>
</dbReference>
<dbReference type="AlphaFoldDB" id="A0AAU7DUF9"/>